<evidence type="ECO:0000259" key="9">
    <source>
        <dbReference type="PROSITE" id="PS50929"/>
    </source>
</evidence>
<evidence type="ECO:0000256" key="4">
    <source>
        <dbReference type="ARBA" id="ARBA00022840"/>
    </source>
</evidence>
<dbReference type="Gene3D" id="3.40.50.300">
    <property type="entry name" value="P-loop containing nucleotide triphosphate hydrolases"/>
    <property type="match status" value="1"/>
</dbReference>
<protein>
    <submittedName>
        <fullName evidence="10">ATP-binding cassette, subfamily C/ATP-binding cassette, subfamily C, CydC</fullName>
    </submittedName>
</protein>
<evidence type="ECO:0000256" key="7">
    <source>
        <dbReference type="SAM" id="Phobius"/>
    </source>
</evidence>
<keyword evidence="11" id="KW-1185">Reference proteome</keyword>
<evidence type="ECO:0000256" key="3">
    <source>
        <dbReference type="ARBA" id="ARBA00022741"/>
    </source>
</evidence>
<dbReference type="SMART" id="SM00382">
    <property type="entry name" value="AAA"/>
    <property type="match status" value="1"/>
</dbReference>
<dbReference type="Pfam" id="PF00005">
    <property type="entry name" value="ABC_tran"/>
    <property type="match status" value="1"/>
</dbReference>
<dbReference type="InterPro" id="IPR017871">
    <property type="entry name" value="ABC_transporter-like_CS"/>
</dbReference>
<reference evidence="10 11" key="1">
    <citation type="submission" date="2016-10" db="EMBL/GenBank/DDBJ databases">
        <authorList>
            <person name="de Groot N.N."/>
        </authorList>
    </citation>
    <scope>NUCLEOTIDE SEQUENCE [LARGE SCALE GENOMIC DNA]</scope>
    <source>
        <strain evidence="10 11">CGMCC 4.6945</strain>
    </source>
</reference>
<dbReference type="InterPro" id="IPR039421">
    <property type="entry name" value="Type_1_exporter"/>
</dbReference>
<dbReference type="GO" id="GO:0034775">
    <property type="term" value="P:glutathione transmembrane transport"/>
    <property type="evidence" value="ECO:0007669"/>
    <property type="project" value="InterPro"/>
</dbReference>
<keyword evidence="5 7" id="KW-1133">Transmembrane helix</keyword>
<dbReference type="GO" id="GO:0016887">
    <property type="term" value="F:ATP hydrolysis activity"/>
    <property type="evidence" value="ECO:0007669"/>
    <property type="project" value="InterPro"/>
</dbReference>
<dbReference type="InterPro" id="IPR014223">
    <property type="entry name" value="ABC_CydC/D"/>
</dbReference>
<dbReference type="SUPFAM" id="SSF90123">
    <property type="entry name" value="ABC transporter transmembrane region"/>
    <property type="match status" value="1"/>
</dbReference>
<organism evidence="10 11">
    <name type="scientific">Cellulomonas marina</name>
    <dbReference type="NCBI Taxonomy" id="988821"/>
    <lineage>
        <taxon>Bacteria</taxon>
        <taxon>Bacillati</taxon>
        <taxon>Actinomycetota</taxon>
        <taxon>Actinomycetes</taxon>
        <taxon>Micrococcales</taxon>
        <taxon>Cellulomonadaceae</taxon>
        <taxon>Cellulomonas</taxon>
    </lineage>
</organism>
<dbReference type="EMBL" id="FOKA01000001">
    <property type="protein sequence ID" value="SFA71820.1"/>
    <property type="molecule type" value="Genomic_DNA"/>
</dbReference>
<dbReference type="InterPro" id="IPR003593">
    <property type="entry name" value="AAA+_ATPase"/>
</dbReference>
<comment type="subcellular location">
    <subcellularLocation>
        <location evidence="1">Cell membrane</location>
        <topology evidence="1">Multi-pass membrane protein</topology>
    </subcellularLocation>
</comment>
<evidence type="ECO:0000259" key="8">
    <source>
        <dbReference type="PROSITE" id="PS50893"/>
    </source>
</evidence>
<sequence>MRAVLRHLPRGRTALAVALATGTVLSGAALLATSGALVTNASLRPESLLVLLPLITSVRAFGLSRAALRYVERLVSHDVTLRLVARLRTDLLLGLVPLSPAALTGVRGGELLARLHADDDALQDVLLRLLAPAAVAVLAGSAAVVLAAAVHPGLGAVPAALLLLLGVVVPAWADRAGAPAARAVAAAEEARGADVLDLVRGLADHVGGDGGATALAAADARLREQEAAERAAARVAAVATLLREGVPALGLVAAFVLVGGGVAAGETSPLLLAAAALGVLGSFEAVAGLGAAWPLAGGARAAGRRVEALAATPPAVVDPEGPGPRPAGHDVAPVDVGVTYPGASSPALAHLDLVVRAGEKVALVGPSGAGKSTVLALLLRARDPSAGRVLLGGADLRRLPLDEVRAASAWVPQEPQVPGASLAGNLRMGDPAADDGRLRAVLADVGLADRAADLGLDGWVGEAGSRLSAGERARLGLARALLRPAPLLLVDEPTAHLDRAAGAAVVSMLAREPRTVVMVTHDATLLDERWRVVVLRPPGTPPGIP</sequence>
<dbReference type="NCBIfam" id="TIGR02868">
    <property type="entry name" value="CydC"/>
    <property type="match status" value="1"/>
</dbReference>
<evidence type="ECO:0000313" key="11">
    <source>
        <dbReference type="Proteomes" id="UP000199012"/>
    </source>
</evidence>
<dbReference type="Gene3D" id="1.20.1560.10">
    <property type="entry name" value="ABC transporter type 1, transmembrane domain"/>
    <property type="match status" value="1"/>
</dbReference>
<feature type="transmembrane region" description="Helical" evidence="7">
    <location>
        <begin position="129"/>
        <end position="150"/>
    </location>
</feature>
<feature type="transmembrane region" description="Helical" evidence="7">
    <location>
        <begin position="270"/>
        <end position="295"/>
    </location>
</feature>
<gene>
    <name evidence="10" type="ORF">SAMN05421867_101191</name>
</gene>
<dbReference type="GO" id="GO:0034040">
    <property type="term" value="F:ATPase-coupled lipid transmembrane transporter activity"/>
    <property type="evidence" value="ECO:0007669"/>
    <property type="project" value="TreeGrafter"/>
</dbReference>
<evidence type="ECO:0000256" key="5">
    <source>
        <dbReference type="ARBA" id="ARBA00022989"/>
    </source>
</evidence>
<dbReference type="AlphaFoldDB" id="A0A1I0V6W2"/>
<dbReference type="SUPFAM" id="SSF52540">
    <property type="entry name" value="P-loop containing nucleoside triphosphate hydrolases"/>
    <property type="match status" value="1"/>
</dbReference>
<name>A0A1I0V6W2_9CELL</name>
<keyword evidence="2 7" id="KW-0812">Transmembrane</keyword>
<dbReference type="PROSITE" id="PS00211">
    <property type="entry name" value="ABC_TRANSPORTER_1"/>
    <property type="match status" value="1"/>
</dbReference>
<proteinExistence type="predicted"/>
<dbReference type="PROSITE" id="PS50929">
    <property type="entry name" value="ABC_TM1F"/>
    <property type="match status" value="1"/>
</dbReference>
<evidence type="ECO:0000256" key="2">
    <source>
        <dbReference type="ARBA" id="ARBA00022692"/>
    </source>
</evidence>
<dbReference type="InterPro" id="IPR011527">
    <property type="entry name" value="ABC1_TM_dom"/>
</dbReference>
<feature type="domain" description="ABC transporter" evidence="8">
    <location>
        <begin position="331"/>
        <end position="544"/>
    </location>
</feature>
<evidence type="ECO:0000313" key="10">
    <source>
        <dbReference type="EMBL" id="SFA71820.1"/>
    </source>
</evidence>
<dbReference type="GO" id="GO:0005886">
    <property type="term" value="C:plasma membrane"/>
    <property type="evidence" value="ECO:0007669"/>
    <property type="project" value="UniProtKB-SubCell"/>
</dbReference>
<evidence type="ECO:0000256" key="6">
    <source>
        <dbReference type="ARBA" id="ARBA00023136"/>
    </source>
</evidence>
<evidence type="ECO:0000256" key="1">
    <source>
        <dbReference type="ARBA" id="ARBA00004651"/>
    </source>
</evidence>
<feature type="transmembrane region" description="Helical" evidence="7">
    <location>
        <begin position="156"/>
        <end position="173"/>
    </location>
</feature>
<dbReference type="PANTHER" id="PTHR24221">
    <property type="entry name" value="ATP-BINDING CASSETTE SUB-FAMILY B"/>
    <property type="match status" value="1"/>
</dbReference>
<dbReference type="InterPro" id="IPR003439">
    <property type="entry name" value="ABC_transporter-like_ATP-bd"/>
</dbReference>
<dbReference type="InterPro" id="IPR036640">
    <property type="entry name" value="ABC1_TM_sf"/>
</dbReference>
<dbReference type="Proteomes" id="UP000199012">
    <property type="component" value="Unassembled WGS sequence"/>
</dbReference>
<dbReference type="RefSeq" id="WP_203708754.1">
    <property type="nucleotide sequence ID" value="NZ_BONM01000005.1"/>
</dbReference>
<dbReference type="PANTHER" id="PTHR24221:SF654">
    <property type="entry name" value="ATP-BINDING CASSETTE SUB-FAMILY B MEMBER 6"/>
    <property type="match status" value="1"/>
</dbReference>
<keyword evidence="6 7" id="KW-0472">Membrane</keyword>
<dbReference type="GO" id="GO:0045454">
    <property type="term" value="P:cell redox homeostasis"/>
    <property type="evidence" value="ECO:0007669"/>
    <property type="project" value="InterPro"/>
</dbReference>
<dbReference type="STRING" id="988821.SAMN05421867_101191"/>
<keyword evidence="3" id="KW-0547">Nucleotide-binding</keyword>
<keyword evidence="4 10" id="KW-0067">ATP-binding</keyword>
<dbReference type="GO" id="GO:0140359">
    <property type="term" value="F:ABC-type transporter activity"/>
    <property type="evidence" value="ECO:0007669"/>
    <property type="project" value="InterPro"/>
</dbReference>
<feature type="domain" description="ABC transmembrane type-1" evidence="9">
    <location>
        <begin position="14"/>
        <end position="298"/>
    </location>
</feature>
<dbReference type="GO" id="GO:0005524">
    <property type="term" value="F:ATP binding"/>
    <property type="evidence" value="ECO:0007669"/>
    <property type="project" value="UniProtKB-KW"/>
</dbReference>
<dbReference type="InterPro" id="IPR027417">
    <property type="entry name" value="P-loop_NTPase"/>
</dbReference>
<dbReference type="PROSITE" id="PS50893">
    <property type="entry name" value="ABC_TRANSPORTER_2"/>
    <property type="match status" value="1"/>
</dbReference>
<feature type="transmembrane region" description="Helical" evidence="7">
    <location>
        <begin position="246"/>
        <end position="264"/>
    </location>
</feature>
<accession>A0A1I0V6W2</accession>